<proteinExistence type="predicted"/>
<dbReference type="InterPro" id="IPR014001">
    <property type="entry name" value="Helicase_ATP-bd"/>
</dbReference>
<evidence type="ECO:0000313" key="2">
    <source>
        <dbReference type="EMBL" id="QPI16897.1"/>
    </source>
</evidence>
<dbReference type="Gene3D" id="3.40.50.10810">
    <property type="entry name" value="Tandem AAA-ATPase domain"/>
    <property type="match status" value="1"/>
</dbReference>
<dbReference type="EMBL" id="MW030613">
    <property type="protein sequence ID" value="QPI16897.1"/>
    <property type="molecule type" value="Genomic_DNA"/>
</dbReference>
<dbReference type="GO" id="GO:0005524">
    <property type="term" value="F:ATP binding"/>
    <property type="evidence" value="ECO:0007669"/>
    <property type="project" value="InterPro"/>
</dbReference>
<evidence type="ECO:0000259" key="1">
    <source>
        <dbReference type="PROSITE" id="PS51192"/>
    </source>
</evidence>
<dbReference type="InterPro" id="IPR000330">
    <property type="entry name" value="SNF2_N"/>
</dbReference>
<gene>
    <name evidence="2" type="ORF">NIOZUU159_00394</name>
</gene>
<name>A0A7S9STI0_9VIRU</name>
<dbReference type="SUPFAM" id="SSF52540">
    <property type="entry name" value="P-loop containing nucleoside triphosphate hydrolases"/>
    <property type="match status" value="2"/>
</dbReference>
<dbReference type="InterPro" id="IPR027417">
    <property type="entry name" value="P-loop_NTPase"/>
</dbReference>
<organism evidence="2">
    <name type="scientific">Virus NIOZ-UU159</name>
    <dbReference type="NCBI Taxonomy" id="2763270"/>
    <lineage>
        <taxon>Viruses</taxon>
    </lineage>
</organism>
<dbReference type="PROSITE" id="PS51192">
    <property type="entry name" value="HELICASE_ATP_BIND_1"/>
    <property type="match status" value="1"/>
</dbReference>
<protein>
    <recommendedName>
        <fullName evidence="1">Helicase ATP-binding domain-containing protein</fullName>
    </recommendedName>
</protein>
<reference evidence="2" key="1">
    <citation type="submission" date="2020-08" db="EMBL/GenBank/DDBJ databases">
        <title>Bridging the membrane lipid divide: bacteria of the FCB group superphylum have the potential to synthesize archaeal ether lipids.</title>
        <authorList>
            <person name="Villanueva L."/>
            <person name="von Meijenfeldt F.A.B."/>
            <person name="Westbye A.B."/>
            <person name="Yadav S."/>
            <person name="Hopmans E.C."/>
            <person name="Dutilh B.E."/>
            <person name="Sinninghe Damste J.S."/>
        </authorList>
    </citation>
    <scope>NUCLEOTIDE SEQUENCE</scope>
    <source>
        <strain evidence="2">NIOZ-UU159</strain>
    </source>
</reference>
<dbReference type="SMART" id="SM00487">
    <property type="entry name" value="DEXDc"/>
    <property type="match status" value="1"/>
</dbReference>
<dbReference type="SUPFAM" id="SSF57184">
    <property type="entry name" value="Growth factor receptor domain"/>
    <property type="match status" value="1"/>
</dbReference>
<feature type="domain" description="Helicase ATP-binding" evidence="1">
    <location>
        <begin position="171"/>
        <end position="362"/>
    </location>
</feature>
<dbReference type="Pfam" id="PF00176">
    <property type="entry name" value="SNF2-rel_dom"/>
    <property type="match status" value="1"/>
</dbReference>
<sequence>MLKLKTAQQKECPDGKEINPVTGRCVKKCEKGKVRDQKTGKCVTDIKAKNEKECPDGKEINPVTGRCVKKCEKGKVRDQKTGKCVKDVKQPSISISNVSSSASSPTSFSLYYPDLNEDDFSNKIARNMNFAIHKIPKFPIIENIEDFNNVADKLCGTFETSLYQHFVSQYISYKTPYKSVLLYHGVGVGKTCSAITMSESLLTAHDNKEPMIWVIMPQSLKQSFKSQIFDIDTHTFENIINQCTGDTYVKLLNISKSYFSNKKVLNTELKKLLKGRYRLFTYDSFAKYIQENYKDNVVENKVIIIDEAHNIRSTNKKDKDSFIALTNILTTGINNKLVLLSATPMYNEPRDIFDLFKLMLLNDKRNKLLAKYENTFNNQKLIIDDNIKNIIRKLSSNYISYLRGKNPFTFALKLNPENSGISVLKKIPSKDPSNKPIPEKEAKWLDNIDNGIVTSQLSLSQKTMIEKLGYKDIEETDSDDISEDNESNNKNQNMLLLQPMNIVYDNEIGNKGFFTFFTKTRESYPLLVKYNKKYENALMPDDGNLGKYSGKFLNICNIIKKSKGIVVIYSRFLYSGILPFAVCLEHMGFSREGTNNILNNASIIKDKPVYNNVKTPKYCILTSDNKEIMGSTNIDALIKKINKPENINGEQVKVILITPVASEGLSFYNAREIHLIEPWYHFNRPEQIIGRGIRNCRHQNLPLEDRNTTVFLHASINDNENKETIDIHALRISTRKYIDSMKVDKIIRDNSLDCLLMKNINYFPKSIFNIGKIKLNTSQNKTYEYEFGDKNKFEPACYNKNEGLDKDGYNSDAYKHLLKRTQNSLKGLITEYIKKEIYYILYNEIKEKLDIDDELLIYTIRKSLYPFSIINNYYIIMHKNGIKIISYKSKKINKLNIIFTNQEKIEDKVSYKKSANVEKIIKNIEIDLQNEDSTTLSLYLSLNSEQFLNLIKLILTNKSKDDKIIFLEKCLYKQGVLIKNTEIPSYTKNDNKYIGYINIFDTNNKDNIIDKLDINLHIKDTNIFNADISKRERDELAKMRKPALVIPKNMTLEEMPWGFIEPSKNKDNFINKLKIFSTDPVVGKGKKTGRVCETYYDTDHNKILNQINKTNDNKYKFKNKKVLCSSIANQLLSKNKLLLLPLYKPK</sequence>
<accession>A0A7S9STI0</accession>
<dbReference type="InterPro" id="IPR009030">
    <property type="entry name" value="Growth_fac_rcpt_cys_sf"/>
</dbReference>
<dbReference type="InterPro" id="IPR038718">
    <property type="entry name" value="SNF2-like_sf"/>
</dbReference>